<comment type="caution">
    <text evidence="1">The sequence shown here is derived from an EMBL/GenBank/DDBJ whole genome shotgun (WGS) entry which is preliminary data.</text>
</comment>
<reference evidence="1 2" key="1">
    <citation type="submission" date="2020-08" db="EMBL/GenBank/DDBJ databases">
        <title>Genomic Encyclopedia of Type Strains, Phase III (KMG-III): the genomes of soil and plant-associated and newly described type strains.</title>
        <authorList>
            <person name="Whitman W."/>
        </authorList>
    </citation>
    <scope>NUCLEOTIDE SEQUENCE [LARGE SCALE GENOMIC DNA]</scope>
    <source>
        <strain evidence="1 2">CECT 8305</strain>
    </source>
</reference>
<evidence type="ECO:0000313" key="2">
    <source>
        <dbReference type="Proteomes" id="UP000588098"/>
    </source>
</evidence>
<name>A0A7W9V2E7_9ACTN</name>
<dbReference type="Proteomes" id="UP000588098">
    <property type="component" value="Unassembled WGS sequence"/>
</dbReference>
<protein>
    <submittedName>
        <fullName evidence="1">Uncharacterized protein</fullName>
    </submittedName>
</protein>
<proteinExistence type="predicted"/>
<sequence length="37" mass="3935">MARALMSAASRMVANGTLCLATLRFSRHTTANPTVGR</sequence>
<keyword evidence="2" id="KW-1185">Reference proteome</keyword>
<gene>
    <name evidence="1" type="ORF">FHS42_005865</name>
</gene>
<organism evidence="1 2">
    <name type="scientific">Streptomyces zagrosensis</name>
    <dbReference type="NCBI Taxonomy" id="1042984"/>
    <lineage>
        <taxon>Bacteria</taxon>
        <taxon>Bacillati</taxon>
        <taxon>Actinomycetota</taxon>
        <taxon>Actinomycetes</taxon>
        <taxon>Kitasatosporales</taxon>
        <taxon>Streptomycetaceae</taxon>
        <taxon>Streptomyces</taxon>
    </lineage>
</organism>
<dbReference type="AlphaFoldDB" id="A0A7W9V2E7"/>
<dbReference type="EMBL" id="JACHJL010000018">
    <property type="protein sequence ID" value="MBB5938774.1"/>
    <property type="molecule type" value="Genomic_DNA"/>
</dbReference>
<accession>A0A7W9V2E7</accession>
<evidence type="ECO:0000313" key="1">
    <source>
        <dbReference type="EMBL" id="MBB5938774.1"/>
    </source>
</evidence>